<evidence type="ECO:0000259" key="2">
    <source>
        <dbReference type="PROSITE" id="PS50280"/>
    </source>
</evidence>
<accession>A0ABQ0G0N8</accession>
<feature type="region of interest" description="Disordered" evidence="1">
    <location>
        <begin position="1"/>
        <end position="30"/>
    </location>
</feature>
<dbReference type="InterPro" id="IPR001214">
    <property type="entry name" value="SET_dom"/>
</dbReference>
<dbReference type="Pfam" id="PF00856">
    <property type="entry name" value="SET"/>
    <property type="match status" value="1"/>
</dbReference>
<protein>
    <submittedName>
        <fullName evidence="3">SET domain-containing protein</fullName>
    </submittedName>
</protein>
<dbReference type="Gene3D" id="2.170.270.10">
    <property type="entry name" value="SET domain"/>
    <property type="match status" value="1"/>
</dbReference>
<feature type="compositionally biased region" description="Polar residues" evidence="1">
    <location>
        <begin position="1"/>
        <end position="10"/>
    </location>
</feature>
<dbReference type="SUPFAM" id="SSF82199">
    <property type="entry name" value="SET domain"/>
    <property type="match status" value="1"/>
</dbReference>
<feature type="region of interest" description="Disordered" evidence="1">
    <location>
        <begin position="189"/>
        <end position="218"/>
    </location>
</feature>
<dbReference type="GeneID" id="98172281"/>
<dbReference type="PANTHER" id="PTHR12197">
    <property type="entry name" value="HISTONE-LYSINE N-METHYLTRANSFERASE SMYD"/>
    <property type="match status" value="1"/>
</dbReference>
<dbReference type="PANTHER" id="PTHR12197:SF294">
    <property type="entry name" value="POTENTIAL PROTEIN LYSINE METHYLTRANSFERASE SET6"/>
    <property type="match status" value="1"/>
</dbReference>
<comment type="caution">
    <text evidence="3">The sequence shown here is derived from an EMBL/GenBank/DDBJ whole genome shotgun (WGS) entry which is preliminary data.</text>
</comment>
<dbReference type="RefSeq" id="XP_070913059.1">
    <property type="nucleotide sequence ID" value="XM_071056958.1"/>
</dbReference>
<dbReference type="EMBL" id="BAAFSV010000001">
    <property type="protein sequence ID" value="GAB1311326.1"/>
    <property type="molecule type" value="Genomic_DNA"/>
</dbReference>
<keyword evidence="4" id="KW-1185">Reference proteome</keyword>
<evidence type="ECO:0000313" key="3">
    <source>
        <dbReference type="EMBL" id="GAB1311326.1"/>
    </source>
</evidence>
<feature type="domain" description="SET" evidence="2">
    <location>
        <begin position="21"/>
        <end position="300"/>
    </location>
</feature>
<name>A0ABQ0G0N8_9PEZI</name>
<proteinExistence type="predicted"/>
<evidence type="ECO:0000256" key="1">
    <source>
        <dbReference type="SAM" id="MobiDB-lite"/>
    </source>
</evidence>
<sequence>MASASKTPTNEVFDAAKHGKPPPSVLSSAPQDAPAVQVGFVSPTIGYGLFAARDFAKDEFIFHEAPMMTALFNEKFSADENLMRSQVRAYRIVTRDPATRDVVACAFPSLVARNGIAPAPFDNAAAVLASPAAMGRNLVHGRFAGSTITKEQYESYTARLPVVANPSEADAREACLDFFKHYAFAVPQTTTNSSSSSSSSASATTGGSRSNASSSSSTTTTRNACIYLLGSLINHCCTPAVSPRPGRLKPSAPAAPPADGPNCTWRIGPSGLAHFVRPRHILVQARRAIRAGEQLTWDYGKRDNKGFACECDTCRDAGLLGLGSMAYRCRVL</sequence>
<dbReference type="PROSITE" id="PS50280">
    <property type="entry name" value="SET"/>
    <property type="match status" value="1"/>
</dbReference>
<dbReference type="InterPro" id="IPR046341">
    <property type="entry name" value="SET_dom_sf"/>
</dbReference>
<evidence type="ECO:0000313" key="4">
    <source>
        <dbReference type="Proteomes" id="UP001628179"/>
    </source>
</evidence>
<dbReference type="Proteomes" id="UP001628179">
    <property type="component" value="Unassembled WGS sequence"/>
</dbReference>
<gene>
    <name evidence="3" type="ORF">MFIFM68171_01536</name>
</gene>
<dbReference type="InterPro" id="IPR050869">
    <property type="entry name" value="H3K4_H4K5_MeTrfase"/>
</dbReference>
<organism evidence="3 4">
    <name type="scientific">Madurella fahalii</name>
    <dbReference type="NCBI Taxonomy" id="1157608"/>
    <lineage>
        <taxon>Eukaryota</taxon>
        <taxon>Fungi</taxon>
        <taxon>Dikarya</taxon>
        <taxon>Ascomycota</taxon>
        <taxon>Pezizomycotina</taxon>
        <taxon>Sordariomycetes</taxon>
        <taxon>Sordariomycetidae</taxon>
        <taxon>Sordariales</taxon>
        <taxon>Sordariales incertae sedis</taxon>
        <taxon>Madurella</taxon>
    </lineage>
</organism>
<reference evidence="3 4" key="1">
    <citation type="submission" date="2024-09" db="EMBL/GenBank/DDBJ databases">
        <title>Itraconazole resistance in Madurella fahalii resulting from another homologue of gene encoding cytochrome P450 14-alpha sterol demethylase (CYP51).</title>
        <authorList>
            <person name="Yoshioka I."/>
            <person name="Fahal A.H."/>
            <person name="Kaneko S."/>
            <person name="Yaguchi T."/>
        </authorList>
    </citation>
    <scope>NUCLEOTIDE SEQUENCE [LARGE SCALE GENOMIC DNA]</scope>
    <source>
        <strain evidence="3 4">IFM 68171</strain>
    </source>
</reference>